<protein>
    <submittedName>
        <fullName evidence="2">Uncharacterized protein</fullName>
    </submittedName>
</protein>
<dbReference type="RefSeq" id="WP_065378336.1">
    <property type="nucleotide sequence ID" value="NZ_JAPWBY010000017.1"/>
</dbReference>
<keyword evidence="1" id="KW-0732">Signal</keyword>
<comment type="caution">
    <text evidence="2">The sequence shown here is derived from an EMBL/GenBank/DDBJ whole genome shotgun (WGS) entry which is preliminary data.</text>
</comment>
<proteinExistence type="predicted"/>
<organism evidence="2 3">
    <name type="scientific">Gemella sanguinis</name>
    <dbReference type="NCBI Taxonomy" id="84135"/>
    <lineage>
        <taxon>Bacteria</taxon>
        <taxon>Bacillati</taxon>
        <taxon>Bacillota</taxon>
        <taxon>Bacilli</taxon>
        <taxon>Bacillales</taxon>
        <taxon>Gemellaceae</taxon>
        <taxon>Gemella</taxon>
    </lineage>
</organism>
<sequence length="182" mass="20453">MNKVKNIAIATLVFSSLVAVSANTSAAQAGDTASERYGVHLNLTPSHMTAEEYQKYFGSKTESTNTVTTKQSEVPTFENTEVKKITIPYYYNSSTLSGRYGIYTDDEKKDIIVTQYKTSTGSFVDRGYVGYEGSYSTNNEGKKVYNFRENGMQLKEESTNFADKTFLGEIKNSDGAIYRYWR</sequence>
<gene>
    <name evidence="2" type="ORF">CJ218_08690</name>
</gene>
<dbReference type="EMBL" id="PNGT01000012">
    <property type="protein sequence ID" value="PMC51702.1"/>
    <property type="molecule type" value="Genomic_DNA"/>
</dbReference>
<evidence type="ECO:0000313" key="2">
    <source>
        <dbReference type="EMBL" id="PMC51702.1"/>
    </source>
</evidence>
<name>A0A2N6SCM5_9BACL</name>
<dbReference type="Proteomes" id="UP000235670">
    <property type="component" value="Unassembled WGS sequence"/>
</dbReference>
<reference evidence="2 3" key="1">
    <citation type="submission" date="2017-09" db="EMBL/GenBank/DDBJ databases">
        <title>Bacterial strain isolated from the female urinary microbiota.</title>
        <authorList>
            <person name="Thomas-White K."/>
            <person name="Kumar N."/>
            <person name="Forster S."/>
            <person name="Putonti C."/>
            <person name="Lawley T."/>
            <person name="Wolfe A.J."/>
        </authorList>
    </citation>
    <scope>NUCLEOTIDE SEQUENCE [LARGE SCALE GENOMIC DNA]</scope>
    <source>
        <strain evidence="2 3">UMB0186</strain>
    </source>
</reference>
<feature type="chain" id="PRO_5038419921" evidence="1">
    <location>
        <begin position="30"/>
        <end position="182"/>
    </location>
</feature>
<evidence type="ECO:0000313" key="3">
    <source>
        <dbReference type="Proteomes" id="UP000235670"/>
    </source>
</evidence>
<feature type="signal peptide" evidence="1">
    <location>
        <begin position="1"/>
        <end position="29"/>
    </location>
</feature>
<accession>A0A2N6SCM5</accession>
<dbReference type="AlphaFoldDB" id="A0A2N6SCM5"/>
<evidence type="ECO:0000256" key="1">
    <source>
        <dbReference type="SAM" id="SignalP"/>
    </source>
</evidence>